<keyword evidence="3" id="KW-1185">Reference proteome</keyword>
<protein>
    <submittedName>
        <fullName evidence="2">Uncharacterized protein</fullName>
    </submittedName>
</protein>
<organism evidence="2 3">
    <name type="scientific">Agromyces bauzanensis</name>
    <dbReference type="NCBI Taxonomy" id="1308924"/>
    <lineage>
        <taxon>Bacteria</taxon>
        <taxon>Bacillati</taxon>
        <taxon>Actinomycetota</taxon>
        <taxon>Actinomycetes</taxon>
        <taxon>Micrococcales</taxon>
        <taxon>Microbacteriaceae</taxon>
        <taxon>Agromyces</taxon>
    </lineage>
</organism>
<evidence type="ECO:0000256" key="1">
    <source>
        <dbReference type="SAM" id="MobiDB-lite"/>
    </source>
</evidence>
<comment type="caution">
    <text evidence="2">The sequence shown here is derived from an EMBL/GenBank/DDBJ whole genome shotgun (WGS) entry which is preliminary data.</text>
</comment>
<feature type="compositionally biased region" description="Polar residues" evidence="1">
    <location>
        <begin position="82"/>
        <end position="94"/>
    </location>
</feature>
<dbReference type="Proteomes" id="UP000636956">
    <property type="component" value="Unassembled WGS sequence"/>
</dbReference>
<reference evidence="2" key="2">
    <citation type="submission" date="2020-09" db="EMBL/GenBank/DDBJ databases">
        <authorList>
            <person name="Sun Q."/>
            <person name="Zhou Y."/>
        </authorList>
    </citation>
    <scope>NUCLEOTIDE SEQUENCE</scope>
    <source>
        <strain evidence="2">CGMCC 1.8984</strain>
    </source>
</reference>
<dbReference type="AlphaFoldDB" id="A0A917PJE9"/>
<accession>A0A917PJE9</accession>
<feature type="region of interest" description="Disordered" evidence="1">
    <location>
        <begin position="1"/>
        <end position="20"/>
    </location>
</feature>
<feature type="region of interest" description="Disordered" evidence="1">
    <location>
        <begin position="82"/>
        <end position="109"/>
    </location>
</feature>
<dbReference type="EMBL" id="BMMD01000009">
    <property type="protein sequence ID" value="GGJ80422.1"/>
    <property type="molecule type" value="Genomic_DNA"/>
</dbReference>
<reference evidence="2" key="1">
    <citation type="journal article" date="2014" name="Int. J. Syst. Evol. Microbiol.">
        <title>Complete genome sequence of Corynebacterium casei LMG S-19264T (=DSM 44701T), isolated from a smear-ripened cheese.</title>
        <authorList>
            <consortium name="US DOE Joint Genome Institute (JGI-PGF)"/>
            <person name="Walter F."/>
            <person name="Albersmeier A."/>
            <person name="Kalinowski J."/>
            <person name="Ruckert C."/>
        </authorList>
    </citation>
    <scope>NUCLEOTIDE SEQUENCE</scope>
    <source>
        <strain evidence="2">CGMCC 1.8984</strain>
    </source>
</reference>
<evidence type="ECO:0000313" key="3">
    <source>
        <dbReference type="Proteomes" id="UP000636956"/>
    </source>
</evidence>
<gene>
    <name evidence="2" type="ORF">GCM10011372_18560</name>
</gene>
<proteinExistence type="predicted"/>
<name>A0A917PJE9_9MICO</name>
<sequence length="182" mass="20228">MEDSRRRSADQRVEARAQVPRREHGCRVPCPRLQRLGQRRPCERRIENARHERVIRTVGVEHFDGAAATAWRVIRSSTAIAPSAPSVQTRSDASPSMHRPLNGSGSSPMRSVFMKIASAASMKGRWNSHRLPIAECELHVRHGLRQPVEFDDVVPGGGSGDEDVIGHPIILSPAAPRTRRWG</sequence>
<evidence type="ECO:0000313" key="2">
    <source>
        <dbReference type="EMBL" id="GGJ80422.1"/>
    </source>
</evidence>